<evidence type="ECO:0000313" key="10">
    <source>
        <dbReference type="EMBL" id="UQT55515.1"/>
    </source>
</evidence>
<evidence type="ECO:0000256" key="2">
    <source>
        <dbReference type="ARBA" id="ARBA00012534"/>
    </source>
</evidence>
<dbReference type="InterPro" id="IPR022642">
    <property type="entry name" value="CheR_C"/>
</dbReference>
<feature type="region of interest" description="Disordered" evidence="7">
    <location>
        <begin position="1"/>
        <end position="28"/>
    </location>
</feature>
<name>A0ABY4PNZ1_9ACTN</name>
<feature type="domain" description="PAS" evidence="8">
    <location>
        <begin position="523"/>
        <end position="580"/>
    </location>
</feature>
<keyword evidence="11" id="KW-1185">Reference proteome</keyword>
<dbReference type="SMART" id="SM00138">
    <property type="entry name" value="MeTrc"/>
    <property type="match status" value="1"/>
</dbReference>
<dbReference type="PANTHER" id="PTHR24422:SF10">
    <property type="entry name" value="CHEMOTAXIS PROTEIN METHYLTRANSFERASE 2"/>
    <property type="match status" value="1"/>
</dbReference>
<feature type="domain" description="CheR-type methyltransferase" evidence="9">
    <location>
        <begin position="29"/>
        <end position="292"/>
    </location>
</feature>
<proteinExistence type="predicted"/>
<dbReference type="InterPro" id="IPR013767">
    <property type="entry name" value="PAS_fold"/>
</dbReference>
<dbReference type="InterPro" id="IPR035965">
    <property type="entry name" value="PAS-like_dom_sf"/>
</dbReference>
<dbReference type="InterPro" id="IPR029063">
    <property type="entry name" value="SAM-dependent_MTases_sf"/>
</dbReference>
<dbReference type="Gene3D" id="3.30.450.20">
    <property type="entry name" value="PAS domain"/>
    <property type="match status" value="2"/>
</dbReference>
<dbReference type="InterPro" id="IPR022641">
    <property type="entry name" value="CheR_N"/>
</dbReference>
<dbReference type="Gene3D" id="1.10.287.620">
    <property type="entry name" value="Helix Hairpins"/>
    <property type="match status" value="1"/>
</dbReference>
<dbReference type="EC" id="2.1.1.80" evidence="2"/>
<comment type="catalytic activity">
    <reaction evidence="1">
        <text>L-glutamyl-[protein] + S-adenosyl-L-methionine = [protein]-L-glutamate 5-O-methyl ester + S-adenosyl-L-homocysteine</text>
        <dbReference type="Rhea" id="RHEA:24452"/>
        <dbReference type="Rhea" id="RHEA-COMP:10208"/>
        <dbReference type="Rhea" id="RHEA-COMP:10311"/>
        <dbReference type="ChEBI" id="CHEBI:29973"/>
        <dbReference type="ChEBI" id="CHEBI:57856"/>
        <dbReference type="ChEBI" id="CHEBI:59789"/>
        <dbReference type="ChEBI" id="CHEBI:82795"/>
        <dbReference type="EC" id="2.1.1.80"/>
    </reaction>
</comment>
<dbReference type="Pfam" id="PF13596">
    <property type="entry name" value="PAS_10"/>
    <property type="match status" value="1"/>
</dbReference>
<evidence type="ECO:0000259" key="9">
    <source>
        <dbReference type="PROSITE" id="PS50123"/>
    </source>
</evidence>
<dbReference type="SMART" id="SM00091">
    <property type="entry name" value="PAS"/>
    <property type="match status" value="2"/>
</dbReference>
<dbReference type="PANTHER" id="PTHR24422">
    <property type="entry name" value="CHEMOTAXIS PROTEIN METHYLTRANSFERASE"/>
    <property type="match status" value="1"/>
</dbReference>
<dbReference type="InterPro" id="IPR036804">
    <property type="entry name" value="CheR_N_sf"/>
</dbReference>
<dbReference type="Gene3D" id="1.10.155.10">
    <property type="entry name" value="Chemotaxis receptor methyltransferase CheR, N-terminal domain"/>
    <property type="match status" value="1"/>
</dbReference>
<keyword evidence="3" id="KW-0489">Methyltransferase</keyword>
<evidence type="ECO:0000256" key="3">
    <source>
        <dbReference type="ARBA" id="ARBA00022603"/>
    </source>
</evidence>
<evidence type="ECO:0000256" key="5">
    <source>
        <dbReference type="ARBA" id="ARBA00022691"/>
    </source>
</evidence>
<dbReference type="Pfam" id="PF00989">
    <property type="entry name" value="PAS"/>
    <property type="match status" value="1"/>
</dbReference>
<dbReference type="CDD" id="cd00130">
    <property type="entry name" value="PAS"/>
    <property type="match status" value="2"/>
</dbReference>
<dbReference type="Pfam" id="PF03705">
    <property type="entry name" value="CheR_N"/>
    <property type="match status" value="1"/>
</dbReference>
<keyword evidence="6" id="KW-0175">Coiled coil</keyword>
<feature type="coiled-coil region" evidence="6">
    <location>
        <begin position="436"/>
        <end position="516"/>
    </location>
</feature>
<protein>
    <recommendedName>
        <fullName evidence="2">protein-glutamate O-methyltransferase</fullName>
        <ecNumber evidence="2">2.1.1.80</ecNumber>
    </recommendedName>
</protein>
<dbReference type="PROSITE" id="PS50123">
    <property type="entry name" value="CHER"/>
    <property type="match status" value="1"/>
</dbReference>
<dbReference type="RefSeq" id="WP_249587004.1">
    <property type="nucleotide sequence ID" value="NZ_BAAAQL010000008.1"/>
</dbReference>
<evidence type="ECO:0000256" key="6">
    <source>
        <dbReference type="SAM" id="Coils"/>
    </source>
</evidence>
<evidence type="ECO:0000259" key="8">
    <source>
        <dbReference type="PROSITE" id="PS50112"/>
    </source>
</evidence>
<dbReference type="InterPro" id="IPR050903">
    <property type="entry name" value="Bact_Chemotaxis_MeTrfase"/>
</dbReference>
<dbReference type="SUPFAM" id="SSF53335">
    <property type="entry name" value="S-adenosyl-L-methionine-dependent methyltransferases"/>
    <property type="match status" value="1"/>
</dbReference>
<dbReference type="Proteomes" id="UP000829992">
    <property type="component" value="Chromosome"/>
</dbReference>
<feature type="domain" description="PAS" evidence="8">
    <location>
        <begin position="321"/>
        <end position="363"/>
    </location>
</feature>
<gene>
    <name evidence="10" type="ORF">M4V62_10675</name>
</gene>
<accession>A0ABY4PNZ1</accession>
<dbReference type="PRINTS" id="PR00996">
    <property type="entry name" value="CHERMTFRASE"/>
</dbReference>
<keyword evidence="4" id="KW-0808">Transferase</keyword>
<evidence type="ECO:0000313" key="11">
    <source>
        <dbReference type="Proteomes" id="UP000829992"/>
    </source>
</evidence>
<dbReference type="SUPFAM" id="SSF55785">
    <property type="entry name" value="PYP-like sensor domain (PAS domain)"/>
    <property type="match status" value="2"/>
</dbReference>
<dbReference type="InterPro" id="IPR000780">
    <property type="entry name" value="CheR_MeTrfase"/>
</dbReference>
<evidence type="ECO:0000256" key="7">
    <source>
        <dbReference type="SAM" id="MobiDB-lite"/>
    </source>
</evidence>
<dbReference type="EMBL" id="CP097289">
    <property type="protein sequence ID" value="UQT55515.1"/>
    <property type="molecule type" value="Genomic_DNA"/>
</dbReference>
<dbReference type="Gene3D" id="3.40.50.150">
    <property type="entry name" value="Vaccinia Virus protein VP39"/>
    <property type="match status" value="1"/>
</dbReference>
<evidence type="ECO:0000256" key="1">
    <source>
        <dbReference type="ARBA" id="ARBA00001541"/>
    </source>
</evidence>
<keyword evidence="5" id="KW-0949">S-adenosyl-L-methionine</keyword>
<reference evidence="10 11" key="1">
    <citation type="submission" date="2022-05" db="EMBL/GenBank/DDBJ databases">
        <authorList>
            <person name="Zhou X."/>
            <person name="Li K."/>
            <person name="Man Y."/>
        </authorList>
    </citation>
    <scope>NUCLEOTIDE SEQUENCE [LARGE SCALE GENOMIC DNA]</scope>
    <source>
        <strain evidence="10 11">MS405</strain>
    </source>
</reference>
<dbReference type="SUPFAM" id="SSF47757">
    <property type="entry name" value="Chemotaxis receptor methyltransferase CheR, N-terminal domain"/>
    <property type="match status" value="1"/>
</dbReference>
<dbReference type="PROSITE" id="PS50112">
    <property type="entry name" value="PAS"/>
    <property type="match status" value="2"/>
</dbReference>
<dbReference type="Pfam" id="PF01739">
    <property type="entry name" value="CheR"/>
    <property type="match status" value="1"/>
</dbReference>
<dbReference type="InterPro" id="IPR000014">
    <property type="entry name" value="PAS"/>
</dbReference>
<organism evidence="10 11">
    <name type="scientific">Streptomyces durmitorensis</name>
    <dbReference type="NCBI Taxonomy" id="319947"/>
    <lineage>
        <taxon>Bacteria</taxon>
        <taxon>Bacillati</taxon>
        <taxon>Actinomycetota</taxon>
        <taxon>Actinomycetes</taxon>
        <taxon>Kitasatosporales</taxon>
        <taxon>Streptomycetaceae</taxon>
        <taxon>Streptomyces</taxon>
    </lineage>
</organism>
<sequence length="640" mass="71583">MSESSGAGTDEGAEPRAGQSERAPDPAVDQGLEDLLGFIRDSRGFDFTGYKRSTLGRRIRKRMDDVGTRDYADYRDVLETDAVEFRTLFNTILINVTSMFRDPEAWELLQREVVPELIADLGADDEIRVWSAGCSSGEEAYSLAIIFAEALGIEESLNRVKIYATDVDEEALRDARAGQYPEKSLESLAVELRDKYFEQHDNHYVFRPDLRRRVIFGRHDITRDAPISRLDLLVCRNALMYFNVEAQAQIVDRFHFALREGRYLFLGKAEMLLNDGERFEAVSIRQRVFRRRPGGSAAPYPSIPVKIRPGVGIEMQAATRTRQLRDLILDAAPGAAVALDGDGILVMINNEARSQFGLTTHDVGRPFQDLELSYRPTELRSLIDQAVHERRTLRVNGAERRIGTEIQYFDIVIQPIASGPGLPVATNITFTDVTLAMQLKAEVKRVREDLETAYEELQSTNEELETTNEELQSSIEELETTNEELQSTNEELETTNEELQSGNEELETMNDEMRLRTTDLDEARAFLEGVVSSIAAGVVVLSADMRAKSWNRGAVDLWGLRPDEVLGEHFFALDFGLPTDDLRGIIQECVASGKRAGPVTIPAVNRIGRRINCSIICSPFDGHNGGVVLLMEDLANGDGS</sequence>
<evidence type="ECO:0000256" key="4">
    <source>
        <dbReference type="ARBA" id="ARBA00022679"/>
    </source>
</evidence>